<feature type="domain" description="Glycosyltransferase subfamily 4-like N-terminal" evidence="2">
    <location>
        <begin position="69"/>
        <end position="223"/>
    </location>
</feature>
<dbReference type="InterPro" id="IPR028098">
    <property type="entry name" value="Glyco_trans_4-like_N"/>
</dbReference>
<proteinExistence type="predicted"/>
<dbReference type="CDD" id="cd03801">
    <property type="entry name" value="GT4_PimA-like"/>
    <property type="match status" value="1"/>
</dbReference>
<dbReference type="InterPro" id="IPR001296">
    <property type="entry name" value="Glyco_trans_1"/>
</dbReference>
<name>A0RWB6_CENSY</name>
<dbReference type="EMBL" id="DP000238">
    <property type="protein sequence ID" value="ABK77633.1"/>
    <property type="molecule type" value="Genomic_DNA"/>
</dbReference>
<dbReference type="STRING" id="414004.CENSYa_1001"/>
<dbReference type="KEGG" id="csy:CENSYa_1001"/>
<evidence type="ECO:0000313" key="3">
    <source>
        <dbReference type="EMBL" id="ABK77633.1"/>
    </source>
</evidence>
<sequence>MCGSWPRVPAPAGTRHGIAWAARPCLYLAPCANPAALRACIFPNGPLYTHQKKGYVIPGYYNPGDFFDEIDFLVPAWEDLAPSEVQILCGRARVRIHPIGRINALNLRSRTRKAVEIARNAQPDVIRAYNPFYGGYIAARCARELGIPFWVSLHTQPDGNRDRGGGRSLGRLLVLKYTGMFVEPFVLKQADKVTARYSTIIPYVKRHTGKNPEIIYGGVDLARFGGGSTMDSLPRPLVLSVGRLTAVKGHGTLINAMKDVDAHLLIIGDGELHGELRGLAEKIGISKRVIFKQNVPHSSIHDYYRSADVFALAYNPRVENVPIPVMEAMASGLPLVVPRPAAEEFDGFEDAAVHADDPASFAAGINMLLSDKGLRKKYAGKSRDKAAAFDIGRTASREAEIYAELAGRRPRASARRGQAARS</sequence>
<dbReference type="Gene3D" id="3.40.50.2000">
    <property type="entry name" value="Glycogen Phosphorylase B"/>
    <property type="match status" value="2"/>
</dbReference>
<dbReference type="Pfam" id="PF00534">
    <property type="entry name" value="Glycos_transf_1"/>
    <property type="match status" value="1"/>
</dbReference>
<protein>
    <submittedName>
        <fullName evidence="3">Glycosyltransferase</fullName>
    </submittedName>
</protein>
<dbReference type="PANTHER" id="PTHR45947:SF3">
    <property type="entry name" value="SULFOQUINOVOSYL TRANSFERASE SQD2"/>
    <property type="match status" value="1"/>
</dbReference>
<dbReference type="PANTHER" id="PTHR45947">
    <property type="entry name" value="SULFOQUINOVOSYL TRANSFERASE SQD2"/>
    <property type="match status" value="1"/>
</dbReference>
<dbReference type="GO" id="GO:0016757">
    <property type="term" value="F:glycosyltransferase activity"/>
    <property type="evidence" value="ECO:0007669"/>
    <property type="project" value="InterPro"/>
</dbReference>
<evidence type="ECO:0000259" key="1">
    <source>
        <dbReference type="Pfam" id="PF00534"/>
    </source>
</evidence>
<accession>A0RWB6</accession>
<reference evidence="3 4" key="1">
    <citation type="journal article" date="2006" name="Proc. Natl. Acad. Sci. U.S.A.">
        <title>Genomic analysis of the uncultivated marine crenarchaeote Cenarchaeum symbiosum.</title>
        <authorList>
            <person name="Hallam S.J."/>
            <person name="Konstantinidis K.T."/>
            <person name="Putnam N."/>
            <person name="Schleper C."/>
            <person name="Watanabe Y."/>
            <person name="Sugahara J."/>
            <person name="Preston C."/>
            <person name="de la Torre J."/>
            <person name="Richardson P.M."/>
            <person name="DeLong E.F."/>
        </authorList>
    </citation>
    <scope>NUCLEOTIDE SEQUENCE [LARGE SCALE GENOMIC DNA]</scope>
    <source>
        <strain evidence="4">A</strain>
    </source>
</reference>
<feature type="domain" description="Glycosyl transferase family 1" evidence="1">
    <location>
        <begin position="235"/>
        <end position="382"/>
    </location>
</feature>
<dbReference type="Pfam" id="PF13439">
    <property type="entry name" value="Glyco_transf_4"/>
    <property type="match status" value="1"/>
</dbReference>
<organism evidence="3 4">
    <name type="scientific">Cenarchaeum symbiosum (strain A)</name>
    <dbReference type="NCBI Taxonomy" id="414004"/>
    <lineage>
        <taxon>Archaea</taxon>
        <taxon>Nitrososphaerota</taxon>
        <taxon>Candidatus Cenarchaeales</taxon>
        <taxon>Candidatus Cenarchaeaceae</taxon>
        <taxon>Candidatus Cenarchaeum</taxon>
    </lineage>
</organism>
<dbReference type="HOGENOM" id="CLU_710981_0_0_2"/>
<gene>
    <name evidence="3" type="ordered locus">CENSYa_1001</name>
</gene>
<dbReference type="InterPro" id="IPR050194">
    <property type="entry name" value="Glycosyltransferase_grp1"/>
</dbReference>
<dbReference type="Proteomes" id="UP000000758">
    <property type="component" value="Chromosome"/>
</dbReference>
<evidence type="ECO:0000259" key="2">
    <source>
        <dbReference type="Pfam" id="PF13439"/>
    </source>
</evidence>
<keyword evidence="4" id="KW-1185">Reference proteome</keyword>
<evidence type="ECO:0000313" key="4">
    <source>
        <dbReference type="Proteomes" id="UP000000758"/>
    </source>
</evidence>
<dbReference type="AlphaFoldDB" id="A0RWB6"/>
<dbReference type="EnsemblBacteria" id="ABK77633">
    <property type="protein sequence ID" value="ABK77633"/>
    <property type="gene ID" value="CENSYa_1001"/>
</dbReference>
<dbReference type="SUPFAM" id="SSF53756">
    <property type="entry name" value="UDP-Glycosyltransferase/glycogen phosphorylase"/>
    <property type="match status" value="1"/>
</dbReference>